<dbReference type="RefSeq" id="XP_057385836.1">
    <property type="nucleotide sequence ID" value="XM_057529853.1"/>
</dbReference>
<proteinExistence type="predicted"/>
<dbReference type="Proteomes" id="UP001652580">
    <property type="component" value="Chromosome 15"/>
</dbReference>
<feature type="region of interest" description="Disordered" evidence="1">
    <location>
        <begin position="1"/>
        <end position="46"/>
    </location>
</feature>
<feature type="region of interest" description="Disordered" evidence="1">
    <location>
        <begin position="303"/>
        <end position="324"/>
    </location>
</feature>
<evidence type="ECO:0000313" key="3">
    <source>
        <dbReference type="RefSeq" id="XP_057385836.1"/>
    </source>
</evidence>
<sequence>MRPLLPKVRQDLGDTVTDRGWDGTDQGGRRPGSLWTPPQLPPGISSCLKPQRVFIRRPNRPEARLSALGSPTAVAWQEPKHSGLPAPGAGRPCSPEQWPLLVEGSVPPKDLLADPGQGSPVVHPRGLHVPRTCPSVLSRTTCRALGARATWRLETLGSHGGDMEGATVTKSCVVGLPGSLRTHGPRANWAQRSKAQCPRSHTRRAELAEGLEGLSRGSVTSGQARPGPSCAPPLSQTLNIHRESGHPCSLPSPGGRTLSFSIKHGVGCTCWEFAGMVTSPTEAQLLLDSPAVTATREEVFRTGRGHGFEPWSGKIPHATGQLGP</sequence>
<gene>
    <name evidence="3" type="primary">LOC103016450</name>
</gene>
<evidence type="ECO:0000313" key="2">
    <source>
        <dbReference type="Proteomes" id="UP001652580"/>
    </source>
</evidence>
<evidence type="ECO:0000256" key="1">
    <source>
        <dbReference type="SAM" id="MobiDB-lite"/>
    </source>
</evidence>
<accession>A0ABM3S7M1</accession>
<reference evidence="3" key="1">
    <citation type="submission" date="2025-08" db="UniProtKB">
        <authorList>
            <consortium name="RefSeq"/>
        </authorList>
    </citation>
    <scope>IDENTIFICATION</scope>
</reference>
<feature type="compositionally biased region" description="Basic and acidic residues" evidence="1">
    <location>
        <begin position="8"/>
        <end position="22"/>
    </location>
</feature>
<keyword evidence="2" id="KW-1185">Reference proteome</keyword>
<name>A0ABM3S7M1_BALAC</name>
<protein>
    <submittedName>
        <fullName evidence="3">Uncharacterized protein LOC103016450 isoform X1</fullName>
    </submittedName>
</protein>
<organism evidence="2 3">
    <name type="scientific">Balaenoptera acutorostrata</name>
    <name type="common">Common minke whale</name>
    <name type="synonym">Balaena rostrata</name>
    <dbReference type="NCBI Taxonomy" id="9767"/>
    <lineage>
        <taxon>Eukaryota</taxon>
        <taxon>Metazoa</taxon>
        <taxon>Chordata</taxon>
        <taxon>Craniata</taxon>
        <taxon>Vertebrata</taxon>
        <taxon>Euteleostomi</taxon>
        <taxon>Mammalia</taxon>
        <taxon>Eutheria</taxon>
        <taxon>Laurasiatheria</taxon>
        <taxon>Artiodactyla</taxon>
        <taxon>Whippomorpha</taxon>
        <taxon>Cetacea</taxon>
        <taxon>Mysticeti</taxon>
        <taxon>Balaenopteridae</taxon>
        <taxon>Balaenoptera</taxon>
    </lineage>
</organism>
<dbReference type="GeneID" id="103016450"/>